<comment type="caution">
    <text evidence="3">The sequence shown here is derived from an EMBL/GenBank/DDBJ whole genome shotgun (WGS) entry which is preliminary data.</text>
</comment>
<sequence>MPATDSNRPATSTSRIKLYNALNFIQSASALTFSTFAVIHGAQIAAAAVYGVDVADRWLLLGRPFYQDQHLESILVTGSVAVHIVSSIAKKSLGHKSSTTVVLPFHSGTGVALIPLTTLHYLLARTLPAKHFGDSAFVDFGHIAWGLQNWPILTYGLHSALIGASAYHIISGTSIAIQRVFGRSRKNEQGDPLKKNQLESFKQRSIVPIKPVVVGVISLFLLGGLIVVGQTKKIPLRKEYAQIYQMWIPLWRS</sequence>
<dbReference type="Proteomes" id="UP000605846">
    <property type="component" value="Unassembled WGS sequence"/>
</dbReference>
<organism evidence="3 4">
    <name type="scientific">Apophysomyces ossiformis</name>
    <dbReference type="NCBI Taxonomy" id="679940"/>
    <lineage>
        <taxon>Eukaryota</taxon>
        <taxon>Fungi</taxon>
        <taxon>Fungi incertae sedis</taxon>
        <taxon>Mucoromycota</taxon>
        <taxon>Mucoromycotina</taxon>
        <taxon>Mucoromycetes</taxon>
        <taxon>Mucorales</taxon>
        <taxon>Mucorineae</taxon>
        <taxon>Mucoraceae</taxon>
        <taxon>Apophysomyces</taxon>
    </lineage>
</organism>
<feature type="transmembrane region" description="Helical" evidence="1">
    <location>
        <begin position="212"/>
        <end position="229"/>
    </location>
</feature>
<dbReference type="GO" id="GO:0055088">
    <property type="term" value="P:lipid homeostasis"/>
    <property type="evidence" value="ECO:0007669"/>
    <property type="project" value="InterPro"/>
</dbReference>
<dbReference type="InterPro" id="IPR012472">
    <property type="entry name" value="MCP1_TM"/>
</dbReference>
<dbReference type="InterPro" id="IPR039960">
    <property type="entry name" value="MCP1"/>
</dbReference>
<dbReference type="EMBL" id="JABAYA010000103">
    <property type="protein sequence ID" value="KAF7725135.1"/>
    <property type="molecule type" value="Genomic_DNA"/>
</dbReference>
<accession>A0A8H7BRP8</accession>
<name>A0A8H7BRP8_9FUNG</name>
<dbReference type="InterPro" id="IPR010916">
    <property type="entry name" value="TonB_box_CS"/>
</dbReference>
<reference evidence="3" key="1">
    <citation type="submission" date="2020-01" db="EMBL/GenBank/DDBJ databases">
        <title>Genome Sequencing of Three Apophysomyces-Like Fungal Strains Confirms a Novel Fungal Genus in the Mucoromycota with divergent Burkholderia-like Endosymbiotic Bacteria.</title>
        <authorList>
            <person name="Stajich J.E."/>
            <person name="Macias A.M."/>
            <person name="Carter-House D."/>
            <person name="Lovett B."/>
            <person name="Kasson L.R."/>
            <person name="Berry K."/>
            <person name="Grigoriev I."/>
            <person name="Chang Y."/>
            <person name="Spatafora J."/>
            <person name="Kasson M.T."/>
        </authorList>
    </citation>
    <scope>NUCLEOTIDE SEQUENCE</scope>
    <source>
        <strain evidence="3">NRRL A-21654</strain>
    </source>
</reference>
<keyword evidence="4" id="KW-1185">Reference proteome</keyword>
<keyword evidence="1" id="KW-0812">Transmembrane</keyword>
<feature type="domain" description="Mitochondrial adapter protein MCP1 transmembrane" evidence="2">
    <location>
        <begin position="115"/>
        <end position="231"/>
    </location>
</feature>
<feature type="transmembrane region" description="Helical" evidence="1">
    <location>
        <begin position="155"/>
        <end position="177"/>
    </location>
</feature>
<keyword evidence="1" id="KW-0472">Membrane</keyword>
<keyword evidence="1" id="KW-1133">Transmembrane helix</keyword>
<protein>
    <recommendedName>
        <fullName evidence="2">Mitochondrial adapter protein MCP1 transmembrane domain-containing protein</fullName>
    </recommendedName>
</protein>
<dbReference type="PANTHER" id="PTHR38409:SF1">
    <property type="entry name" value="MITOCHONDRIAL ADAPTER PROTEIN MCP1"/>
    <property type="match status" value="1"/>
</dbReference>
<evidence type="ECO:0000256" key="1">
    <source>
        <dbReference type="SAM" id="Phobius"/>
    </source>
</evidence>
<feature type="transmembrane region" description="Helical" evidence="1">
    <location>
        <begin position="101"/>
        <end position="123"/>
    </location>
</feature>
<feature type="transmembrane region" description="Helical" evidence="1">
    <location>
        <begin position="70"/>
        <end position="89"/>
    </location>
</feature>
<evidence type="ECO:0000313" key="3">
    <source>
        <dbReference type="EMBL" id="KAF7725135.1"/>
    </source>
</evidence>
<dbReference type="PROSITE" id="PS00430">
    <property type="entry name" value="TONB_DEPENDENT_REC_1"/>
    <property type="match status" value="1"/>
</dbReference>
<dbReference type="AlphaFoldDB" id="A0A8H7BRP8"/>
<gene>
    <name evidence="3" type="ORF">EC973_000387</name>
</gene>
<dbReference type="OrthoDB" id="10259513at2759"/>
<dbReference type="Pfam" id="PF07950">
    <property type="entry name" value="MCP1_TM"/>
    <property type="match status" value="1"/>
</dbReference>
<evidence type="ECO:0000313" key="4">
    <source>
        <dbReference type="Proteomes" id="UP000605846"/>
    </source>
</evidence>
<dbReference type="PANTHER" id="PTHR38409">
    <property type="entry name" value="MDM10-COMPLEMENTING PROTEIN 1"/>
    <property type="match status" value="1"/>
</dbReference>
<feature type="transmembrane region" description="Helical" evidence="1">
    <location>
        <begin position="21"/>
        <end position="50"/>
    </location>
</feature>
<evidence type="ECO:0000259" key="2">
    <source>
        <dbReference type="Pfam" id="PF07950"/>
    </source>
</evidence>
<proteinExistence type="predicted"/>